<evidence type="ECO:0000313" key="4">
    <source>
        <dbReference type="Proteomes" id="UP000608850"/>
    </source>
</evidence>
<feature type="region of interest" description="Disordered" evidence="1">
    <location>
        <begin position="73"/>
        <end position="94"/>
    </location>
</feature>
<keyword evidence="4" id="KW-1185">Reference proteome</keyword>
<dbReference type="Proteomes" id="UP000608850">
    <property type="component" value="Unassembled WGS sequence"/>
</dbReference>
<keyword evidence="2" id="KW-1133">Transmembrane helix</keyword>
<feature type="transmembrane region" description="Helical" evidence="2">
    <location>
        <begin position="16"/>
        <end position="37"/>
    </location>
</feature>
<proteinExistence type="predicted"/>
<gene>
    <name evidence="3" type="ORF">GCM10009021_07720</name>
</gene>
<reference evidence="3 4" key="1">
    <citation type="journal article" date="2019" name="Int. J. Syst. Evol. Microbiol.">
        <title>The Global Catalogue of Microorganisms (GCM) 10K type strain sequencing project: providing services to taxonomists for standard genome sequencing and annotation.</title>
        <authorList>
            <consortium name="The Broad Institute Genomics Platform"/>
            <consortium name="The Broad Institute Genome Sequencing Center for Infectious Disease"/>
            <person name="Wu L."/>
            <person name="Ma J."/>
        </authorList>
    </citation>
    <scope>NUCLEOTIDE SEQUENCE [LARGE SCALE GENOMIC DNA]</scope>
    <source>
        <strain evidence="3 4">JCM 16331</strain>
    </source>
</reference>
<name>A0A830G920_9EURY</name>
<organism evidence="3 4">
    <name type="scientific">Halarchaeum nitratireducens</name>
    <dbReference type="NCBI Taxonomy" id="489913"/>
    <lineage>
        <taxon>Archaea</taxon>
        <taxon>Methanobacteriati</taxon>
        <taxon>Methanobacteriota</taxon>
        <taxon>Stenosarchaea group</taxon>
        <taxon>Halobacteria</taxon>
        <taxon>Halobacteriales</taxon>
        <taxon>Halobacteriaceae</taxon>
    </lineage>
</organism>
<evidence type="ECO:0000313" key="3">
    <source>
        <dbReference type="EMBL" id="GGN10367.1"/>
    </source>
</evidence>
<evidence type="ECO:0000256" key="2">
    <source>
        <dbReference type="SAM" id="Phobius"/>
    </source>
</evidence>
<accession>A0A830G920</accession>
<keyword evidence="2" id="KW-0812">Transmembrane</keyword>
<comment type="caution">
    <text evidence="3">The sequence shown here is derived from an EMBL/GenBank/DDBJ whole genome shotgun (WGS) entry which is preliminary data.</text>
</comment>
<sequence length="94" mass="10343">MLFRTSVWYPDSRRSIAVLVMLAGMVVLHFTELFGLLDAGLLFGWLPMQFAYDLAYTVLAVVLLYGVYRMAPDGTAKSESGTSGVVDGTRGEME</sequence>
<dbReference type="EMBL" id="BMOQ01000002">
    <property type="protein sequence ID" value="GGN10367.1"/>
    <property type="molecule type" value="Genomic_DNA"/>
</dbReference>
<protein>
    <submittedName>
        <fullName evidence="3">Uncharacterized protein</fullName>
    </submittedName>
</protein>
<dbReference type="AlphaFoldDB" id="A0A830G920"/>
<evidence type="ECO:0000256" key="1">
    <source>
        <dbReference type="SAM" id="MobiDB-lite"/>
    </source>
</evidence>
<feature type="transmembrane region" description="Helical" evidence="2">
    <location>
        <begin position="49"/>
        <end position="68"/>
    </location>
</feature>
<keyword evidence="2" id="KW-0472">Membrane</keyword>
<dbReference type="RefSeq" id="WP_188877217.1">
    <property type="nucleotide sequence ID" value="NZ_BMOQ01000002.1"/>
</dbReference>